<dbReference type="AlphaFoldDB" id="A0A6N3JXL7"/>
<dbReference type="InterPro" id="IPR002645">
    <property type="entry name" value="STAS_dom"/>
</dbReference>
<dbReference type="EMBL" id="CP031263">
    <property type="protein sequence ID" value="AXH90391.1"/>
    <property type="molecule type" value="Genomic_DNA"/>
</dbReference>
<evidence type="ECO:0000313" key="4">
    <source>
        <dbReference type="EMBL" id="AXH90391.1"/>
    </source>
</evidence>
<dbReference type="PANTHER" id="PTHR33495:SF2">
    <property type="entry name" value="ANTI-SIGMA FACTOR ANTAGONIST TM_1081-RELATED"/>
    <property type="match status" value="1"/>
</dbReference>
<dbReference type="SUPFAM" id="SSF52091">
    <property type="entry name" value="SpoIIaa-like"/>
    <property type="match status" value="1"/>
</dbReference>
<organism evidence="4 5">
    <name type="scientific">Micromonospora aurantiaca</name>
    <name type="common">nom. illeg.</name>
    <dbReference type="NCBI Taxonomy" id="47850"/>
    <lineage>
        <taxon>Bacteria</taxon>
        <taxon>Bacillati</taxon>
        <taxon>Actinomycetota</taxon>
        <taxon>Actinomycetes</taxon>
        <taxon>Micromonosporales</taxon>
        <taxon>Micromonosporaceae</taxon>
        <taxon>Micromonospora</taxon>
    </lineage>
</organism>
<reference evidence="4 5" key="2">
    <citation type="submission" date="2018-08" db="EMBL/GenBank/DDBJ databases">
        <title>Streptomyces kandeliansis sp. nov., an endophytic bacterium isolated from mangrove plant.</title>
        <authorList>
            <person name="Wang R."/>
        </authorList>
    </citation>
    <scope>NUCLEOTIDE SEQUENCE [LARGE SCALE GENOMIC DNA]</scope>
    <source>
        <strain evidence="5">H14(2018)</strain>
    </source>
</reference>
<protein>
    <recommendedName>
        <fullName evidence="2">Anti-sigma factor antagonist</fullName>
    </recommendedName>
</protein>
<dbReference type="PROSITE" id="PS50801">
    <property type="entry name" value="STAS"/>
    <property type="match status" value="1"/>
</dbReference>
<evidence type="ECO:0000259" key="3">
    <source>
        <dbReference type="PROSITE" id="PS50801"/>
    </source>
</evidence>
<dbReference type="CDD" id="cd07043">
    <property type="entry name" value="STAS_anti-anti-sigma_factors"/>
    <property type="match status" value="1"/>
</dbReference>
<dbReference type="InterPro" id="IPR058548">
    <property type="entry name" value="MlaB-like_STAS"/>
</dbReference>
<proteinExistence type="inferred from homology"/>
<dbReference type="GO" id="GO:0043856">
    <property type="term" value="F:anti-sigma factor antagonist activity"/>
    <property type="evidence" value="ECO:0007669"/>
    <property type="project" value="InterPro"/>
</dbReference>
<feature type="domain" description="STAS" evidence="3">
    <location>
        <begin position="40"/>
        <end position="118"/>
    </location>
</feature>
<evidence type="ECO:0000256" key="1">
    <source>
        <dbReference type="ARBA" id="ARBA00009013"/>
    </source>
</evidence>
<dbReference type="PANTHER" id="PTHR33495">
    <property type="entry name" value="ANTI-SIGMA FACTOR ANTAGONIST TM_1081-RELATED-RELATED"/>
    <property type="match status" value="1"/>
</dbReference>
<dbReference type="Gene3D" id="3.30.750.24">
    <property type="entry name" value="STAS domain"/>
    <property type="match status" value="1"/>
</dbReference>
<dbReference type="InterPro" id="IPR003658">
    <property type="entry name" value="Anti-sigma_ant"/>
</dbReference>
<dbReference type="InterPro" id="IPR036513">
    <property type="entry name" value="STAS_dom_sf"/>
</dbReference>
<dbReference type="Pfam" id="PF13466">
    <property type="entry name" value="STAS_2"/>
    <property type="match status" value="1"/>
</dbReference>
<reference evidence="4 5" key="1">
    <citation type="submission" date="2018-07" db="EMBL/GenBank/DDBJ databases">
        <authorList>
            <person name="Ye Y."/>
        </authorList>
    </citation>
    <scope>NUCLEOTIDE SEQUENCE [LARGE SCALE GENOMIC DNA]</scope>
    <source>
        <strain evidence="5">H14(2018)</strain>
    </source>
</reference>
<dbReference type="NCBIfam" id="TIGR00377">
    <property type="entry name" value="ant_ant_sig"/>
    <property type="match status" value="1"/>
</dbReference>
<name>A0A6N3JXL7_9ACTN</name>
<sequence>MSDERPVFGCHDVPTASGAFRRDEPIMWLSCDAGVDMTWISVAGEVDLSNAHLLTELVETAVAASAPLVVIDLSEVSFFGAYGTSALVLAQRMLIRHGRRLVLHRPSPVVRRVLGVTGTLTAFEVVDRPALPAVGDGSARPVVPTRSGS</sequence>
<dbReference type="Proteomes" id="UP000253958">
    <property type="component" value="Chromosome"/>
</dbReference>
<dbReference type="RefSeq" id="WP_071096980.1">
    <property type="nucleotide sequence ID" value="NZ_CP031263.1"/>
</dbReference>
<evidence type="ECO:0000256" key="2">
    <source>
        <dbReference type="RuleBase" id="RU003749"/>
    </source>
</evidence>
<accession>A0A6N3JXL7</accession>
<comment type="similarity">
    <text evidence="1 2">Belongs to the anti-sigma-factor antagonist family.</text>
</comment>
<evidence type="ECO:0000313" key="5">
    <source>
        <dbReference type="Proteomes" id="UP000253958"/>
    </source>
</evidence>
<gene>
    <name evidence="4" type="ORF">DVH21_10870</name>
</gene>